<proteinExistence type="predicted"/>
<dbReference type="Proteomes" id="UP000323242">
    <property type="component" value="Unassembled WGS sequence"/>
</dbReference>
<dbReference type="RefSeq" id="WP_148902621.1">
    <property type="nucleotide sequence ID" value="NZ_VSZQ01000059.1"/>
</dbReference>
<dbReference type="EMBL" id="VSZQ01000059">
    <property type="protein sequence ID" value="TYR64110.1"/>
    <property type="molecule type" value="Genomic_DNA"/>
</dbReference>
<sequence length="100" mass="10919">MRAEGALKIAAFGTVCAPTPAQLGVLIEADDTRLTLRTHDWESAVNTRHRETASRPEVRASPSHVLPRTCRELAEETGFSLGMISYLGRRHDLPGPGRKG</sequence>
<evidence type="ECO:0000313" key="2">
    <source>
        <dbReference type="Proteomes" id="UP000323242"/>
    </source>
</evidence>
<name>A0A5D4JIS4_9ACTN</name>
<protein>
    <submittedName>
        <fullName evidence="1">Uncharacterized protein</fullName>
    </submittedName>
</protein>
<dbReference type="AlphaFoldDB" id="A0A5D4JIS4"/>
<reference evidence="1 2" key="1">
    <citation type="submission" date="2019-08" db="EMBL/GenBank/DDBJ databases">
        <title>Draft genome for granaticin producer strain Streptomyces parvus C05.</title>
        <authorList>
            <person name="Gonzalez-Pimentel J.L."/>
        </authorList>
    </citation>
    <scope>NUCLEOTIDE SEQUENCE [LARGE SCALE GENOMIC DNA]</scope>
    <source>
        <strain evidence="1 2">C05</strain>
    </source>
</reference>
<comment type="caution">
    <text evidence="1">The sequence shown here is derived from an EMBL/GenBank/DDBJ whole genome shotgun (WGS) entry which is preliminary data.</text>
</comment>
<evidence type="ECO:0000313" key="1">
    <source>
        <dbReference type="EMBL" id="TYR64110.1"/>
    </source>
</evidence>
<accession>A0A5D4JIS4</accession>
<organism evidence="1 2">
    <name type="scientific">Streptomyces parvus</name>
    <dbReference type="NCBI Taxonomy" id="66428"/>
    <lineage>
        <taxon>Bacteria</taxon>
        <taxon>Bacillati</taxon>
        <taxon>Actinomycetota</taxon>
        <taxon>Actinomycetes</taxon>
        <taxon>Kitasatosporales</taxon>
        <taxon>Streptomycetaceae</taxon>
        <taxon>Streptomyces</taxon>
    </lineage>
</organism>
<gene>
    <name evidence="1" type="ORF">FY004_13380</name>
</gene>
<keyword evidence="2" id="KW-1185">Reference proteome</keyword>